<reference evidence="10 11" key="1">
    <citation type="journal article" date="2019" name="Environ. Microbiol.">
        <title>Species interactions and distinct microbial communities in high Arctic permafrost affected cryosols are associated with the CH4 and CO2 gas fluxes.</title>
        <authorList>
            <person name="Altshuler I."/>
            <person name="Hamel J."/>
            <person name="Turney S."/>
            <person name="Magnuson E."/>
            <person name="Levesque R."/>
            <person name="Greer C."/>
            <person name="Whyte L.G."/>
        </authorList>
    </citation>
    <scope>NUCLEOTIDE SEQUENCE [LARGE SCALE GENOMIC DNA]</scope>
    <source>
        <strain evidence="10 11">S9.2P</strain>
    </source>
</reference>
<dbReference type="InterPro" id="IPR036890">
    <property type="entry name" value="HATPase_C_sf"/>
</dbReference>
<dbReference type="EMBL" id="RCYZ01000001">
    <property type="protein sequence ID" value="TPG72063.1"/>
    <property type="molecule type" value="Genomic_DNA"/>
</dbReference>
<dbReference type="SMART" id="SM00091">
    <property type="entry name" value="PAS"/>
    <property type="match status" value="3"/>
</dbReference>
<dbReference type="InterPro" id="IPR000700">
    <property type="entry name" value="PAS-assoc_C"/>
</dbReference>
<dbReference type="Gene3D" id="1.10.287.130">
    <property type="match status" value="1"/>
</dbReference>
<dbReference type="Pfam" id="PF08448">
    <property type="entry name" value="PAS_4"/>
    <property type="match status" value="3"/>
</dbReference>
<dbReference type="SUPFAM" id="SSF55874">
    <property type="entry name" value="ATPase domain of HSP90 chaperone/DNA topoisomerase II/histidine kinase"/>
    <property type="match status" value="1"/>
</dbReference>
<protein>
    <recommendedName>
        <fullName evidence="2">histidine kinase</fullName>
        <ecNumber evidence="2">2.7.13.3</ecNumber>
    </recommendedName>
</protein>
<evidence type="ECO:0000313" key="11">
    <source>
        <dbReference type="Proteomes" id="UP000317646"/>
    </source>
</evidence>
<dbReference type="PRINTS" id="PR00344">
    <property type="entry name" value="BCTRLSENSOR"/>
</dbReference>
<keyword evidence="7" id="KW-0175">Coiled coil</keyword>
<evidence type="ECO:0000256" key="6">
    <source>
        <dbReference type="ARBA" id="ARBA00023136"/>
    </source>
</evidence>
<dbReference type="EC" id="2.7.13.3" evidence="2"/>
<feature type="coiled-coil region" evidence="7">
    <location>
        <begin position="139"/>
        <end position="166"/>
    </location>
</feature>
<evidence type="ECO:0000313" key="10">
    <source>
        <dbReference type="EMBL" id="TPG72063.1"/>
    </source>
</evidence>
<evidence type="ECO:0000256" key="2">
    <source>
        <dbReference type="ARBA" id="ARBA00012438"/>
    </source>
</evidence>
<accession>A0A502HF04</accession>
<dbReference type="RefSeq" id="WP_140464746.1">
    <property type="nucleotide sequence ID" value="NZ_RCYZ01000001.1"/>
</dbReference>
<dbReference type="SUPFAM" id="SSF47384">
    <property type="entry name" value="Homodimeric domain of signal transducing histidine kinase"/>
    <property type="match status" value="1"/>
</dbReference>
<dbReference type="Proteomes" id="UP000317646">
    <property type="component" value="Unassembled WGS sequence"/>
</dbReference>
<dbReference type="GO" id="GO:0016020">
    <property type="term" value="C:membrane"/>
    <property type="evidence" value="ECO:0007669"/>
    <property type="project" value="UniProtKB-SubCell"/>
</dbReference>
<keyword evidence="6" id="KW-0472">Membrane</keyword>
<dbReference type="CDD" id="cd00082">
    <property type="entry name" value="HisKA"/>
    <property type="match status" value="1"/>
</dbReference>
<dbReference type="InterPro" id="IPR035965">
    <property type="entry name" value="PAS-like_dom_sf"/>
</dbReference>
<evidence type="ECO:0000259" key="8">
    <source>
        <dbReference type="PROSITE" id="PS50109"/>
    </source>
</evidence>
<gene>
    <name evidence="10" type="ORF">EAH73_02110</name>
</gene>
<dbReference type="GO" id="GO:0000156">
    <property type="term" value="F:phosphorelay response regulator activity"/>
    <property type="evidence" value="ECO:0007669"/>
    <property type="project" value="TreeGrafter"/>
</dbReference>
<dbReference type="Gene3D" id="3.30.565.10">
    <property type="entry name" value="Histidine kinase-like ATPase, C-terminal domain"/>
    <property type="match status" value="1"/>
</dbReference>
<evidence type="ECO:0000256" key="4">
    <source>
        <dbReference type="ARBA" id="ARBA00022679"/>
    </source>
</evidence>
<proteinExistence type="predicted"/>
<dbReference type="GO" id="GO:0007234">
    <property type="term" value="P:osmosensory signaling via phosphorelay pathway"/>
    <property type="evidence" value="ECO:0007669"/>
    <property type="project" value="TreeGrafter"/>
</dbReference>
<dbReference type="SUPFAM" id="SSF55785">
    <property type="entry name" value="PYP-like sensor domain (PAS domain)"/>
    <property type="match status" value="3"/>
</dbReference>
<dbReference type="Gene3D" id="3.30.450.20">
    <property type="entry name" value="PAS domain"/>
    <property type="match status" value="3"/>
</dbReference>
<keyword evidence="5" id="KW-0418">Kinase</keyword>
<dbReference type="PROSITE" id="PS50109">
    <property type="entry name" value="HIS_KIN"/>
    <property type="match status" value="1"/>
</dbReference>
<dbReference type="PANTHER" id="PTHR42878">
    <property type="entry name" value="TWO-COMPONENT HISTIDINE KINASE"/>
    <property type="match status" value="1"/>
</dbReference>
<dbReference type="InterPro" id="IPR005467">
    <property type="entry name" value="His_kinase_dom"/>
</dbReference>
<evidence type="ECO:0000259" key="9">
    <source>
        <dbReference type="PROSITE" id="PS50113"/>
    </source>
</evidence>
<feature type="domain" description="Histidine kinase" evidence="8">
    <location>
        <begin position="635"/>
        <end position="853"/>
    </location>
</feature>
<sequence length="853" mass="93828">MPHPTLAGPLAADAAPEELLHTLLEVALTGFILFRPVYAAAGAEIVDLAYEYLNPAAQQLLRLPQCPPESFLTRFPKAGPAGIFAFYRDAFLSGETQREAFNFQHDGLDGYFHLVARRQGPRLVVSFLDTDAPLPGAQAQALRQSQAREQAALAEAERQRGELQRVFEQAPVAVAVYRGPQYIIELANPTVCRLWGRTPAQLLGKGLFEALPEVAGMGYEALLDGVMATGVPHVAQAMEAQHDRNGQRETVFWDFVYVPLYEADGRIYGAMVVATEVTEQVLARRQLQQLNEELELRVTARSAEAHTALFEVERQREQLRMQQRLLSQILGQVPAAIATLSGPEHRFSFFNDQYQAIVAGRAALGRTAAEAMPEVQEQGFIALLDQVYATGQPFVGTETSIMLHDPATGRAELRYVDFIYQPLFDGQQHPQGILAFIIDVTDRVRARKQTDTLQAAMLAVVQRQAQQRQELFQIFEQTPVAIVLLREPDHRIDYFNPAFEELFPPEVWAGPLQGHTLAEVYPRIKLAGLVELMDRVYATGESQVVLDMPLEKLQPGSPRYVTFAYQAYREQGRITGVAAFVYDVTDQVLARHQVLALNEELAASNEKMRATNAALHTTNAQLTRTNADLDTFVYSASHDLKSPITNIEGLLGALREHLPPNALQEPLVPRLLDMMGGAVARFQQTLGHLTDISRLQEATLHQPAEAIDLPALVEAVRLDILPELAAAGATLAVDLAACPTVHFSAKNLRSIIYNLLSNAVKYGAPGRPTAVLLRGYRLAGQVVLAVHDNGLGLSQVQQGELFRMFRRLHSHVPGSGVGLYMVKKMVENAGGTIAVHSELGVGSTFTVSLPQAG</sequence>
<dbReference type="OrthoDB" id="9766459at2"/>
<dbReference type="GO" id="GO:0030295">
    <property type="term" value="F:protein kinase activator activity"/>
    <property type="evidence" value="ECO:0007669"/>
    <property type="project" value="TreeGrafter"/>
</dbReference>
<dbReference type="InterPro" id="IPR050351">
    <property type="entry name" value="BphY/WalK/GraS-like"/>
</dbReference>
<dbReference type="InterPro" id="IPR003661">
    <property type="entry name" value="HisK_dim/P_dom"/>
</dbReference>
<keyword evidence="3" id="KW-0597">Phosphoprotein</keyword>
<comment type="catalytic activity">
    <reaction evidence="1">
        <text>ATP + protein L-histidine = ADP + protein N-phospho-L-histidine.</text>
        <dbReference type="EC" id="2.7.13.3"/>
    </reaction>
</comment>
<dbReference type="Pfam" id="PF02518">
    <property type="entry name" value="HATPase_c"/>
    <property type="match status" value="1"/>
</dbReference>
<organism evidence="10 11">
    <name type="scientific">Hymenobacter nivis</name>
    <dbReference type="NCBI Taxonomy" id="1850093"/>
    <lineage>
        <taxon>Bacteria</taxon>
        <taxon>Pseudomonadati</taxon>
        <taxon>Bacteroidota</taxon>
        <taxon>Cytophagia</taxon>
        <taxon>Cytophagales</taxon>
        <taxon>Hymenobacteraceae</taxon>
        <taxon>Hymenobacter</taxon>
    </lineage>
</organism>
<dbReference type="PANTHER" id="PTHR42878:SF15">
    <property type="entry name" value="BACTERIOPHYTOCHROME"/>
    <property type="match status" value="1"/>
</dbReference>
<dbReference type="PROSITE" id="PS50113">
    <property type="entry name" value="PAC"/>
    <property type="match status" value="1"/>
</dbReference>
<keyword evidence="11" id="KW-1185">Reference proteome</keyword>
<dbReference type="InterPro" id="IPR036097">
    <property type="entry name" value="HisK_dim/P_sf"/>
</dbReference>
<dbReference type="InterPro" id="IPR000014">
    <property type="entry name" value="PAS"/>
</dbReference>
<feature type="domain" description="PAC" evidence="9">
    <location>
        <begin position="236"/>
        <end position="289"/>
    </location>
</feature>
<comment type="caution">
    <text evidence="10">The sequence shown here is derived from an EMBL/GenBank/DDBJ whole genome shotgun (WGS) entry which is preliminary data.</text>
</comment>
<name>A0A502HF04_9BACT</name>
<dbReference type="InterPro" id="IPR004358">
    <property type="entry name" value="Sig_transdc_His_kin-like_C"/>
</dbReference>
<keyword evidence="4" id="KW-0808">Transferase</keyword>
<evidence type="ECO:0000256" key="3">
    <source>
        <dbReference type="ARBA" id="ARBA00022553"/>
    </source>
</evidence>
<dbReference type="NCBIfam" id="TIGR00229">
    <property type="entry name" value="sensory_box"/>
    <property type="match status" value="1"/>
</dbReference>
<dbReference type="AlphaFoldDB" id="A0A502HF04"/>
<dbReference type="InterPro" id="IPR013656">
    <property type="entry name" value="PAS_4"/>
</dbReference>
<evidence type="ECO:0000256" key="1">
    <source>
        <dbReference type="ARBA" id="ARBA00000085"/>
    </source>
</evidence>
<evidence type="ECO:0000256" key="5">
    <source>
        <dbReference type="ARBA" id="ARBA00022777"/>
    </source>
</evidence>
<evidence type="ECO:0000256" key="7">
    <source>
        <dbReference type="SAM" id="Coils"/>
    </source>
</evidence>
<dbReference type="InterPro" id="IPR003594">
    <property type="entry name" value="HATPase_dom"/>
</dbReference>
<dbReference type="GO" id="GO:0000155">
    <property type="term" value="F:phosphorelay sensor kinase activity"/>
    <property type="evidence" value="ECO:0007669"/>
    <property type="project" value="InterPro"/>
</dbReference>
<dbReference type="SMART" id="SM00388">
    <property type="entry name" value="HisKA"/>
    <property type="match status" value="1"/>
</dbReference>
<dbReference type="SMART" id="SM00387">
    <property type="entry name" value="HATPase_c"/>
    <property type="match status" value="1"/>
</dbReference>